<organism evidence="2 3">
    <name type="scientific">Rangifer tarandus platyrhynchus</name>
    <name type="common">Svalbard reindeer</name>
    <dbReference type="NCBI Taxonomy" id="3082113"/>
    <lineage>
        <taxon>Eukaryota</taxon>
        <taxon>Metazoa</taxon>
        <taxon>Chordata</taxon>
        <taxon>Craniata</taxon>
        <taxon>Vertebrata</taxon>
        <taxon>Euteleostomi</taxon>
        <taxon>Mammalia</taxon>
        <taxon>Eutheria</taxon>
        <taxon>Laurasiatheria</taxon>
        <taxon>Artiodactyla</taxon>
        <taxon>Ruminantia</taxon>
        <taxon>Pecora</taxon>
        <taxon>Cervidae</taxon>
        <taxon>Odocoileinae</taxon>
        <taxon>Rangifer</taxon>
    </lineage>
</organism>
<feature type="compositionally biased region" description="Low complexity" evidence="1">
    <location>
        <begin position="197"/>
        <end position="208"/>
    </location>
</feature>
<name>A0ABN8YKA7_RANTA</name>
<sequence>MGFAVVPIREGRARAPSPESPFPFSAHRYCEASKRKQPADRLSSSGALRAWARGSGGVSCQKARLRALAALGERESEGVPSSAQEASVSKSGGLREDTAWGSWDASRISASTEPRGRWGARQVCNRHRASRGWRSHLWESRELGLSQLSRGPLPHCGGRPPCPRDWGGAASQPEGTLTTTTPLPFASFLLRRALASQPAASASHSPHGPRSEGARLPRGLPMSPGGEIARRRQEREPGRKAGGAQPACFSPGSAVRAGCKNGQSAEAGLPLGNSCKRAPSPPPPCLPPPALWRARSSVLARYQVGAQLFAPRSRARPARLRLRSHSGKMRPSVRCVRPAEGQAPGEKGWQTTKGCGRVYPRAFSLSLPGALVLARS</sequence>
<proteinExistence type="predicted"/>
<dbReference type="EMBL" id="OX459956">
    <property type="protein sequence ID" value="CAI9162008.1"/>
    <property type="molecule type" value="Genomic_DNA"/>
</dbReference>
<feature type="region of interest" description="Disordered" evidence="1">
    <location>
        <begin position="197"/>
        <end position="256"/>
    </location>
</feature>
<reference evidence="2" key="1">
    <citation type="submission" date="2023-04" db="EMBL/GenBank/DDBJ databases">
        <authorList>
            <consortium name="ELIXIR-Norway"/>
        </authorList>
    </citation>
    <scope>NUCLEOTIDE SEQUENCE [LARGE SCALE GENOMIC DNA]</scope>
</reference>
<protein>
    <submittedName>
        <fullName evidence="2">Uncharacterized protein</fullName>
    </submittedName>
</protein>
<feature type="compositionally biased region" description="Polar residues" evidence="1">
    <location>
        <begin position="79"/>
        <end position="90"/>
    </location>
</feature>
<gene>
    <name evidence="2" type="ORF">MRATA1EN1_LOCUS10970</name>
</gene>
<feature type="compositionally biased region" description="Basic and acidic residues" evidence="1">
    <location>
        <begin position="228"/>
        <end position="239"/>
    </location>
</feature>
<accession>A0ABN8YKA7</accession>
<evidence type="ECO:0000256" key="1">
    <source>
        <dbReference type="SAM" id="MobiDB-lite"/>
    </source>
</evidence>
<keyword evidence="3" id="KW-1185">Reference proteome</keyword>
<evidence type="ECO:0000313" key="3">
    <source>
        <dbReference type="Proteomes" id="UP001176941"/>
    </source>
</evidence>
<feature type="compositionally biased region" description="Low complexity" evidence="1">
    <location>
        <begin position="14"/>
        <end position="24"/>
    </location>
</feature>
<evidence type="ECO:0000313" key="2">
    <source>
        <dbReference type="EMBL" id="CAI9162008.1"/>
    </source>
</evidence>
<feature type="region of interest" description="Disordered" evidence="1">
    <location>
        <begin position="72"/>
        <end position="94"/>
    </location>
</feature>
<dbReference type="Proteomes" id="UP001176941">
    <property type="component" value="Chromosome 20"/>
</dbReference>
<feature type="region of interest" description="Disordered" evidence="1">
    <location>
        <begin position="1"/>
        <end position="24"/>
    </location>
</feature>